<evidence type="ECO:0000256" key="2">
    <source>
        <dbReference type="ARBA" id="ARBA00005810"/>
    </source>
</evidence>
<dbReference type="GO" id="GO:0003848">
    <property type="term" value="F:2-amino-4-hydroxy-6-hydroxymethyldihydropteridine diphosphokinase activity"/>
    <property type="evidence" value="ECO:0007669"/>
    <property type="project" value="UniProtKB-EC"/>
</dbReference>
<dbReference type="CDD" id="cd00483">
    <property type="entry name" value="HPPK"/>
    <property type="match status" value="1"/>
</dbReference>
<comment type="function">
    <text evidence="10">Catalyzes the transfer of pyrophosphate from adenosine triphosphate (ATP) to 6-hydroxymethyl-7,8-dihydropterin, an enzymatic step in folate biosynthesis pathway.</text>
</comment>
<evidence type="ECO:0000256" key="12">
    <source>
        <dbReference type="ARBA" id="ARBA00033413"/>
    </source>
</evidence>
<dbReference type="PROSITE" id="PS00794">
    <property type="entry name" value="HPPK"/>
    <property type="match status" value="1"/>
</dbReference>
<evidence type="ECO:0000313" key="14">
    <source>
        <dbReference type="EMBL" id="MBB6479502.1"/>
    </source>
</evidence>
<dbReference type="GO" id="GO:0005524">
    <property type="term" value="F:ATP binding"/>
    <property type="evidence" value="ECO:0007669"/>
    <property type="project" value="UniProtKB-KW"/>
</dbReference>
<dbReference type="InterPro" id="IPR035907">
    <property type="entry name" value="Hppk_sf"/>
</dbReference>
<feature type="domain" description="7,8-dihydro-6-hydroxymethylpterin-pyrophosphokinase" evidence="13">
    <location>
        <begin position="92"/>
        <end position="103"/>
    </location>
</feature>
<dbReference type="GO" id="GO:0046654">
    <property type="term" value="P:tetrahydrofolate biosynthetic process"/>
    <property type="evidence" value="ECO:0007669"/>
    <property type="project" value="UniProtKB-UniPathway"/>
</dbReference>
<evidence type="ECO:0000256" key="11">
    <source>
        <dbReference type="ARBA" id="ARBA00029766"/>
    </source>
</evidence>
<dbReference type="Gene3D" id="3.30.70.560">
    <property type="entry name" value="7,8-Dihydro-6-hydroxymethylpterin-pyrophosphokinase HPPK"/>
    <property type="match status" value="1"/>
</dbReference>
<dbReference type="GO" id="GO:0016829">
    <property type="term" value="F:lyase activity"/>
    <property type="evidence" value="ECO:0007669"/>
    <property type="project" value="UniProtKB-KW"/>
</dbReference>
<evidence type="ECO:0000313" key="15">
    <source>
        <dbReference type="Proteomes" id="UP000587760"/>
    </source>
</evidence>
<dbReference type="PANTHER" id="PTHR43071">
    <property type="entry name" value="2-AMINO-4-HYDROXY-6-HYDROXYMETHYLDIHYDROPTERIDINE PYROPHOSPHOKINASE"/>
    <property type="match status" value="1"/>
</dbReference>
<evidence type="ECO:0000256" key="7">
    <source>
        <dbReference type="ARBA" id="ARBA00022777"/>
    </source>
</evidence>
<dbReference type="PANTHER" id="PTHR43071:SF1">
    <property type="entry name" value="2-AMINO-4-HYDROXY-6-HYDROXYMETHYLDIHYDROPTERIDINE PYROPHOSPHOKINASE"/>
    <property type="match status" value="1"/>
</dbReference>
<dbReference type="EC" id="2.7.6.3" evidence="3"/>
<proteinExistence type="inferred from homology"/>
<keyword evidence="5 14" id="KW-0808">Transferase</keyword>
<dbReference type="Proteomes" id="UP000587760">
    <property type="component" value="Unassembled WGS sequence"/>
</dbReference>
<dbReference type="InterPro" id="IPR000550">
    <property type="entry name" value="Hppk"/>
</dbReference>
<gene>
    <name evidence="14" type="ORF">HNR50_001160</name>
</gene>
<comment type="similarity">
    <text evidence="2">Belongs to the HPPK family.</text>
</comment>
<reference evidence="14 15" key="1">
    <citation type="submission" date="2020-08" db="EMBL/GenBank/DDBJ databases">
        <title>Genomic Encyclopedia of Type Strains, Phase IV (KMG-IV): sequencing the most valuable type-strain genomes for metagenomic binning, comparative biology and taxonomic classification.</title>
        <authorList>
            <person name="Goeker M."/>
        </authorList>
    </citation>
    <scope>NUCLEOTIDE SEQUENCE [LARGE SCALE GENOMIC DNA]</scope>
    <source>
        <strain evidence="14 15">DSM 2461</strain>
    </source>
</reference>
<evidence type="ECO:0000256" key="9">
    <source>
        <dbReference type="ARBA" id="ARBA00022909"/>
    </source>
</evidence>
<sequence>MEKEWHTAYIALGSNMGDRMDHLSRALKLMDASEGCRVSRVSSIYETEPYGNTDQDRFLNGAAEVRTVLSPGALMNRLLEIEAELKRERTVHWGPRTIDLDILFYDDIVSSDPHVIIPHPGIQDRLFVLRPLCDIAPRYIHPLLKKQCDRIAESLKGEQEEPRRLEEGIDL</sequence>
<evidence type="ECO:0000256" key="6">
    <source>
        <dbReference type="ARBA" id="ARBA00022741"/>
    </source>
</evidence>
<dbReference type="GO" id="GO:0046656">
    <property type="term" value="P:folic acid biosynthetic process"/>
    <property type="evidence" value="ECO:0007669"/>
    <property type="project" value="UniProtKB-KW"/>
</dbReference>
<dbReference type="Pfam" id="PF01288">
    <property type="entry name" value="HPPK"/>
    <property type="match status" value="1"/>
</dbReference>
<accession>A0A841RAP1</accession>
<dbReference type="EMBL" id="JACHGJ010000002">
    <property type="protein sequence ID" value="MBB6479502.1"/>
    <property type="molecule type" value="Genomic_DNA"/>
</dbReference>
<keyword evidence="14" id="KW-0456">Lyase</keyword>
<keyword evidence="7 14" id="KW-0418">Kinase</keyword>
<keyword evidence="8" id="KW-0067">ATP-binding</keyword>
<evidence type="ECO:0000256" key="10">
    <source>
        <dbReference type="ARBA" id="ARBA00029409"/>
    </source>
</evidence>
<evidence type="ECO:0000256" key="1">
    <source>
        <dbReference type="ARBA" id="ARBA00005051"/>
    </source>
</evidence>
<dbReference type="SUPFAM" id="SSF55083">
    <property type="entry name" value="6-hydroxymethyl-7,8-dihydropterin pyrophosphokinase, HPPK"/>
    <property type="match status" value="1"/>
</dbReference>
<keyword evidence="9" id="KW-0289">Folate biosynthesis</keyword>
<comment type="pathway">
    <text evidence="1">Cofactor biosynthesis; tetrahydrofolate biosynthesis; 2-amino-4-hydroxy-6-hydroxymethyl-7,8-dihydropteridine diphosphate from 7,8-dihydroneopterin triphosphate: step 4/4.</text>
</comment>
<keyword evidence="15" id="KW-1185">Reference proteome</keyword>
<name>A0A841RAP1_9SPIO</name>
<evidence type="ECO:0000256" key="5">
    <source>
        <dbReference type="ARBA" id="ARBA00022679"/>
    </source>
</evidence>
<dbReference type="RefSeq" id="WP_184744788.1">
    <property type="nucleotide sequence ID" value="NZ_JACHGJ010000002.1"/>
</dbReference>
<evidence type="ECO:0000256" key="3">
    <source>
        <dbReference type="ARBA" id="ARBA00013253"/>
    </source>
</evidence>
<evidence type="ECO:0000259" key="13">
    <source>
        <dbReference type="PROSITE" id="PS00794"/>
    </source>
</evidence>
<evidence type="ECO:0000256" key="8">
    <source>
        <dbReference type="ARBA" id="ARBA00022840"/>
    </source>
</evidence>
<dbReference type="UniPathway" id="UPA00077">
    <property type="reaction ID" value="UER00155"/>
</dbReference>
<organism evidence="14 15">
    <name type="scientific">Spirochaeta isovalerica</name>
    <dbReference type="NCBI Taxonomy" id="150"/>
    <lineage>
        <taxon>Bacteria</taxon>
        <taxon>Pseudomonadati</taxon>
        <taxon>Spirochaetota</taxon>
        <taxon>Spirochaetia</taxon>
        <taxon>Spirochaetales</taxon>
        <taxon>Spirochaetaceae</taxon>
        <taxon>Spirochaeta</taxon>
    </lineage>
</organism>
<protein>
    <recommendedName>
        <fullName evidence="4">2-amino-4-hydroxy-6-hydroxymethyldihydropteridine pyrophosphokinase</fullName>
        <ecNumber evidence="3">2.7.6.3</ecNumber>
    </recommendedName>
    <alternativeName>
        <fullName evidence="11">6-hydroxymethyl-7,8-dihydropterin pyrophosphokinase</fullName>
    </alternativeName>
    <alternativeName>
        <fullName evidence="12">7,8-dihydro-6-hydroxymethylpterin-pyrophosphokinase</fullName>
    </alternativeName>
</protein>
<comment type="caution">
    <text evidence="14">The sequence shown here is derived from an EMBL/GenBank/DDBJ whole genome shotgun (WGS) entry which is preliminary data.</text>
</comment>
<dbReference type="GO" id="GO:0016301">
    <property type="term" value="F:kinase activity"/>
    <property type="evidence" value="ECO:0007669"/>
    <property type="project" value="UniProtKB-KW"/>
</dbReference>
<dbReference type="AlphaFoldDB" id="A0A841RAP1"/>
<keyword evidence="6" id="KW-0547">Nucleotide-binding</keyword>
<dbReference type="NCBIfam" id="TIGR01498">
    <property type="entry name" value="folK"/>
    <property type="match status" value="1"/>
</dbReference>
<evidence type="ECO:0000256" key="4">
    <source>
        <dbReference type="ARBA" id="ARBA00016218"/>
    </source>
</evidence>